<keyword evidence="3" id="KW-1185">Reference proteome</keyword>
<evidence type="ECO:0000256" key="1">
    <source>
        <dbReference type="SAM" id="Phobius"/>
    </source>
</evidence>
<name>A0A6H1Q2T9_9PROT</name>
<keyword evidence="1" id="KW-0472">Membrane</keyword>
<feature type="transmembrane region" description="Helical" evidence="1">
    <location>
        <begin position="255"/>
        <end position="273"/>
    </location>
</feature>
<sequence length="445" mass="52907">MHLGDPVMMWNEWSKEIYNNRIPKSGDYPLAYPILGAITYLILDTYEIEFFARIVCVIYPLWMFIVYFRLKNLLPNHFLHLFFTFLFSLLLIFYIFRHYSLYIGYVDPILVYITFSLGYYFILIRNKKINFYDLLLLSLVIATPAVTKQTGILFTAITPLILFFFFIREKKEIQFSFYIKLIFLTFLFSATWYIYKIYGYYIESNESSNVRALISQVQGNNIFKLKRGLNYAFGPFYLIFLFLFLFSIKNFYSRIILFLLVIPYFLIWSLLFGNDNRNLAIAIPAMSYVLSIGLINFYDLIKNKINLRYTICLGSLFLIIVSFFAVNFVNNKRDRDYLIDKNIKKQMLRGNNLETNILIYKNLKKNINIKIYIDDYNFAFLPNVEKRIILIDCTKLETQLSNSLFLYSKNPKGICNDLTSEILSSNKNSYQIIFDNINHTMYKFN</sequence>
<evidence type="ECO:0000313" key="3">
    <source>
        <dbReference type="Proteomes" id="UP000501094"/>
    </source>
</evidence>
<dbReference type="KEGG" id="peg:E5R92_03350"/>
<dbReference type="RefSeq" id="WP_168606700.1">
    <property type="nucleotide sequence ID" value="NZ_CP038852.1"/>
</dbReference>
<keyword evidence="1" id="KW-0812">Transmembrane</keyword>
<feature type="transmembrane region" description="Helical" evidence="1">
    <location>
        <begin position="310"/>
        <end position="329"/>
    </location>
</feature>
<proteinExistence type="predicted"/>
<keyword evidence="1" id="KW-1133">Transmembrane helix</keyword>
<evidence type="ECO:0008006" key="4">
    <source>
        <dbReference type="Google" id="ProtNLM"/>
    </source>
</evidence>
<organism evidence="2 3">
    <name type="scientific">Candidatus Pelagibacter giovannonii</name>
    <dbReference type="NCBI Taxonomy" id="2563896"/>
    <lineage>
        <taxon>Bacteria</taxon>
        <taxon>Pseudomonadati</taxon>
        <taxon>Pseudomonadota</taxon>
        <taxon>Alphaproteobacteria</taxon>
        <taxon>Candidatus Pelagibacterales</taxon>
        <taxon>Candidatus Pelagibacteraceae</taxon>
        <taxon>Candidatus Pelagibacter</taxon>
    </lineage>
</organism>
<gene>
    <name evidence="2" type="ORF">E5R92_03350</name>
</gene>
<feature type="transmembrane region" description="Helical" evidence="1">
    <location>
        <begin position="229"/>
        <end position="248"/>
    </location>
</feature>
<feature type="transmembrane region" description="Helical" evidence="1">
    <location>
        <begin position="102"/>
        <end position="122"/>
    </location>
</feature>
<dbReference type="AlphaFoldDB" id="A0A6H1Q2T9"/>
<feature type="transmembrane region" description="Helical" evidence="1">
    <location>
        <begin position="279"/>
        <end position="298"/>
    </location>
</feature>
<protein>
    <recommendedName>
        <fullName evidence="4">Glycosyltransferase RgtA/B/C/D-like domain-containing protein</fullName>
    </recommendedName>
</protein>
<accession>A0A6H1Q2T9</accession>
<feature type="transmembrane region" description="Helical" evidence="1">
    <location>
        <begin position="77"/>
        <end position="96"/>
    </location>
</feature>
<dbReference type="Proteomes" id="UP000501094">
    <property type="component" value="Chromosome"/>
</dbReference>
<reference evidence="2 3" key="1">
    <citation type="journal article" date="2020" name="Nat. Microbiol.">
        <title>Lysogenic host-virus interactions in SAR11 marine bacteria.</title>
        <authorList>
            <person name="Morris R.M."/>
            <person name="Cain K.R."/>
            <person name="Hvorecny K.L."/>
            <person name="Kollman J.M."/>
        </authorList>
    </citation>
    <scope>NUCLEOTIDE SEQUENCE [LARGE SCALE GENOMIC DNA]</scope>
    <source>
        <strain evidence="2 3">NP1</strain>
    </source>
</reference>
<evidence type="ECO:0000313" key="2">
    <source>
        <dbReference type="EMBL" id="QIZ20820.1"/>
    </source>
</evidence>
<feature type="transmembrane region" description="Helical" evidence="1">
    <location>
        <begin position="50"/>
        <end position="70"/>
    </location>
</feature>
<dbReference type="EMBL" id="CP038852">
    <property type="protein sequence ID" value="QIZ20820.1"/>
    <property type="molecule type" value="Genomic_DNA"/>
</dbReference>
<feature type="transmembrane region" description="Helical" evidence="1">
    <location>
        <begin position="175"/>
        <end position="195"/>
    </location>
</feature>